<name>A0ABU2ZU14_9ALTE</name>
<comment type="caution">
    <text evidence="2">The sequence shown here is derived from an EMBL/GenBank/DDBJ whole genome shotgun (WGS) entry which is preliminary data.</text>
</comment>
<sequence>MKNRLSYITLIFFISVLSSVSSAATKTTPTRCAVNNITAQYTIEHPTKQSKLKLTLVREENKVAHHYPQTKITEAWEQNHKDQIKPTRYFDAHARAIEYQPTERVHGKIEKDWSYRYQLVSQSLIDKYGDNEQTFATCDSQQALSISWKNQRFDIVFLPNQKLVKEFSVFNNDNQLLERWALQSVNDDDEAVERFFSERLAYKSTDFADIGDDHTDPFLTQMVTVGFIEAGASGFYQAHENGEVSSLGHGHQHD</sequence>
<dbReference type="Proteomes" id="UP001253545">
    <property type="component" value="Unassembled WGS sequence"/>
</dbReference>
<evidence type="ECO:0000313" key="2">
    <source>
        <dbReference type="EMBL" id="MDT0595896.1"/>
    </source>
</evidence>
<evidence type="ECO:0000256" key="1">
    <source>
        <dbReference type="SAM" id="SignalP"/>
    </source>
</evidence>
<keyword evidence="1" id="KW-0732">Signal</keyword>
<feature type="signal peptide" evidence="1">
    <location>
        <begin position="1"/>
        <end position="23"/>
    </location>
</feature>
<evidence type="ECO:0000313" key="3">
    <source>
        <dbReference type="Proteomes" id="UP001253545"/>
    </source>
</evidence>
<evidence type="ECO:0008006" key="4">
    <source>
        <dbReference type="Google" id="ProtNLM"/>
    </source>
</evidence>
<keyword evidence="3" id="KW-1185">Reference proteome</keyword>
<dbReference type="RefSeq" id="WP_311369415.1">
    <property type="nucleotide sequence ID" value="NZ_JAVRHX010000004.1"/>
</dbReference>
<dbReference type="EMBL" id="JAVRHX010000004">
    <property type="protein sequence ID" value="MDT0595896.1"/>
    <property type="molecule type" value="Genomic_DNA"/>
</dbReference>
<protein>
    <recommendedName>
        <fullName evidence="4">Secreted protein</fullName>
    </recommendedName>
</protein>
<accession>A0ABU2ZU14</accession>
<reference evidence="2 3" key="1">
    <citation type="submission" date="2023-09" db="EMBL/GenBank/DDBJ databases">
        <authorList>
            <person name="Rey-Velasco X."/>
        </authorList>
    </citation>
    <scope>NUCLEOTIDE SEQUENCE [LARGE SCALE GENOMIC DNA]</scope>
    <source>
        <strain evidence="2 3">P117</strain>
    </source>
</reference>
<gene>
    <name evidence="2" type="ORF">RM552_13655</name>
</gene>
<organism evidence="2 3">
    <name type="scientific">Glaciecola petra</name>
    <dbReference type="NCBI Taxonomy" id="3075602"/>
    <lineage>
        <taxon>Bacteria</taxon>
        <taxon>Pseudomonadati</taxon>
        <taxon>Pseudomonadota</taxon>
        <taxon>Gammaproteobacteria</taxon>
        <taxon>Alteromonadales</taxon>
        <taxon>Alteromonadaceae</taxon>
        <taxon>Glaciecola</taxon>
    </lineage>
</organism>
<proteinExistence type="predicted"/>
<feature type="chain" id="PRO_5045960949" description="Secreted protein" evidence="1">
    <location>
        <begin position="24"/>
        <end position="254"/>
    </location>
</feature>